<dbReference type="EMBL" id="ABSV01001173">
    <property type="protein sequence ID" value="EDZ71586.1"/>
    <property type="molecule type" value="Genomic_DNA"/>
</dbReference>
<proteinExistence type="predicted"/>
<evidence type="ECO:0000313" key="2">
    <source>
        <dbReference type="Proteomes" id="UP000008988"/>
    </source>
</evidence>
<dbReference type="Proteomes" id="UP000008988">
    <property type="component" value="Unassembled WGS sequence"/>
</dbReference>
<dbReference type="AlphaFoldDB" id="B5VKF5"/>
<gene>
    <name evidence="1" type="ORF">AWRI1631_90120</name>
</gene>
<evidence type="ECO:0000313" key="1">
    <source>
        <dbReference type="EMBL" id="EDZ71586.1"/>
    </source>
</evidence>
<protein>
    <submittedName>
        <fullName evidence="1">Uncharacterized protein</fullName>
    </submittedName>
</protein>
<comment type="caution">
    <text evidence="1">The sequence shown here is derived from an EMBL/GenBank/DDBJ whole genome shotgun (WGS) entry which is preliminary data.</text>
</comment>
<sequence length="64" mass="7071">MLVCTLPWSVFSWQGLRSWFASFSFIVEASLELLISALKPSYTDTATSSITIFSKSASLISSFL</sequence>
<reference evidence="1 2" key="1">
    <citation type="journal article" date="2008" name="FEMS Yeast Res.">
        <title>Comparative genome analysis of a Saccharomyces cerevisiae wine strain.</title>
        <authorList>
            <person name="Borneman A.R."/>
            <person name="Forgan A.H."/>
            <person name="Pretorius I.S."/>
            <person name="Chambers P.J."/>
        </authorList>
    </citation>
    <scope>NUCLEOTIDE SEQUENCE [LARGE SCALE GENOMIC DNA]</scope>
    <source>
        <strain evidence="1 2">AWRI1631</strain>
    </source>
</reference>
<name>B5VKF5_YEAS6</name>
<organism evidence="1 2">
    <name type="scientific">Saccharomyces cerevisiae (strain AWRI1631)</name>
    <name type="common">Baker's yeast</name>
    <dbReference type="NCBI Taxonomy" id="545124"/>
    <lineage>
        <taxon>Eukaryota</taxon>
        <taxon>Fungi</taxon>
        <taxon>Dikarya</taxon>
        <taxon>Ascomycota</taxon>
        <taxon>Saccharomycotina</taxon>
        <taxon>Saccharomycetes</taxon>
        <taxon>Saccharomycetales</taxon>
        <taxon>Saccharomycetaceae</taxon>
        <taxon>Saccharomyces</taxon>
    </lineage>
</organism>
<accession>B5VKF5</accession>